<evidence type="ECO:0000256" key="2">
    <source>
        <dbReference type="ARBA" id="ARBA00022771"/>
    </source>
</evidence>
<dbReference type="InterPro" id="IPR047153">
    <property type="entry name" value="TRIM45/56/19-like"/>
</dbReference>
<dbReference type="SUPFAM" id="SSF57845">
    <property type="entry name" value="B-box zinc-binding domain"/>
    <property type="match status" value="1"/>
</dbReference>
<feature type="domain" description="B box-type" evidence="7">
    <location>
        <begin position="99"/>
        <end position="146"/>
    </location>
</feature>
<evidence type="ECO:0008006" key="10">
    <source>
        <dbReference type="Google" id="ProtNLM"/>
    </source>
</evidence>
<reference evidence="8 9" key="1">
    <citation type="journal article" date="2017" name="PLoS Biol.">
        <title>The sea cucumber genome provides insights into morphological evolution and visceral regeneration.</title>
        <authorList>
            <person name="Zhang X."/>
            <person name="Sun L."/>
            <person name="Yuan J."/>
            <person name="Sun Y."/>
            <person name="Gao Y."/>
            <person name="Zhang L."/>
            <person name="Li S."/>
            <person name="Dai H."/>
            <person name="Hamel J.F."/>
            <person name="Liu C."/>
            <person name="Yu Y."/>
            <person name="Liu S."/>
            <person name="Lin W."/>
            <person name="Guo K."/>
            <person name="Jin S."/>
            <person name="Xu P."/>
            <person name="Storey K.B."/>
            <person name="Huan P."/>
            <person name="Zhang T."/>
            <person name="Zhou Y."/>
            <person name="Zhang J."/>
            <person name="Lin C."/>
            <person name="Li X."/>
            <person name="Xing L."/>
            <person name="Huo D."/>
            <person name="Sun M."/>
            <person name="Wang L."/>
            <person name="Mercier A."/>
            <person name="Li F."/>
            <person name="Yang H."/>
            <person name="Xiang J."/>
        </authorList>
    </citation>
    <scope>NUCLEOTIDE SEQUENCE [LARGE SCALE GENOMIC DNA]</scope>
    <source>
        <strain evidence="8">Shaxun</strain>
        <tissue evidence="8">Muscle</tissue>
    </source>
</reference>
<dbReference type="OrthoDB" id="6105938at2759"/>
<dbReference type="Gene3D" id="2.120.10.30">
    <property type="entry name" value="TolB, C-terminal domain"/>
    <property type="match status" value="1"/>
</dbReference>
<dbReference type="SMART" id="SM00336">
    <property type="entry name" value="BBOX"/>
    <property type="match status" value="2"/>
</dbReference>
<dbReference type="InterPro" id="IPR013083">
    <property type="entry name" value="Znf_RING/FYVE/PHD"/>
</dbReference>
<dbReference type="PROSITE" id="PS00518">
    <property type="entry name" value="ZF_RING_1"/>
    <property type="match status" value="1"/>
</dbReference>
<dbReference type="AlphaFoldDB" id="A0A2G8KGL7"/>
<organism evidence="8 9">
    <name type="scientific">Stichopus japonicus</name>
    <name type="common">Sea cucumber</name>
    <dbReference type="NCBI Taxonomy" id="307972"/>
    <lineage>
        <taxon>Eukaryota</taxon>
        <taxon>Metazoa</taxon>
        <taxon>Echinodermata</taxon>
        <taxon>Eleutherozoa</taxon>
        <taxon>Echinozoa</taxon>
        <taxon>Holothuroidea</taxon>
        <taxon>Aspidochirotacea</taxon>
        <taxon>Aspidochirotida</taxon>
        <taxon>Stichopodidae</taxon>
        <taxon>Apostichopus</taxon>
    </lineage>
</organism>
<evidence type="ECO:0000313" key="9">
    <source>
        <dbReference type="Proteomes" id="UP000230750"/>
    </source>
</evidence>
<dbReference type="SUPFAM" id="SSF57850">
    <property type="entry name" value="RING/U-box"/>
    <property type="match status" value="1"/>
</dbReference>
<dbReference type="InterPro" id="IPR001841">
    <property type="entry name" value="Znf_RING"/>
</dbReference>
<dbReference type="Proteomes" id="UP000230750">
    <property type="component" value="Unassembled WGS sequence"/>
</dbReference>
<keyword evidence="5" id="KW-0175">Coiled coil</keyword>
<accession>A0A2G8KGL7</accession>
<feature type="domain" description="RING-type" evidence="6">
    <location>
        <begin position="22"/>
        <end position="64"/>
    </location>
</feature>
<keyword evidence="2 4" id="KW-0863">Zinc-finger</keyword>
<dbReference type="Gene3D" id="3.30.160.60">
    <property type="entry name" value="Classic Zinc Finger"/>
    <property type="match status" value="1"/>
</dbReference>
<evidence type="ECO:0000256" key="1">
    <source>
        <dbReference type="ARBA" id="ARBA00022723"/>
    </source>
</evidence>
<evidence type="ECO:0000256" key="4">
    <source>
        <dbReference type="PROSITE-ProRule" id="PRU00024"/>
    </source>
</evidence>
<dbReference type="InterPro" id="IPR011042">
    <property type="entry name" value="6-blade_b-propeller_TolB-like"/>
</dbReference>
<evidence type="ECO:0000313" key="8">
    <source>
        <dbReference type="EMBL" id="PIK47143.1"/>
    </source>
</evidence>
<dbReference type="Gene3D" id="3.30.40.10">
    <property type="entry name" value="Zinc/RING finger domain, C3HC4 (zinc finger)"/>
    <property type="match status" value="1"/>
</dbReference>
<keyword evidence="1" id="KW-0479">Metal-binding</keyword>
<gene>
    <name evidence="8" type="ORF">BSL78_15994</name>
</gene>
<feature type="coiled-coil region" evidence="5">
    <location>
        <begin position="251"/>
        <end position="278"/>
    </location>
</feature>
<name>A0A2G8KGL7_STIJA</name>
<evidence type="ECO:0000259" key="6">
    <source>
        <dbReference type="PROSITE" id="PS50089"/>
    </source>
</evidence>
<feature type="coiled-coil region" evidence="5">
    <location>
        <begin position="320"/>
        <end position="389"/>
    </location>
</feature>
<dbReference type="STRING" id="307972.A0A2G8KGL7"/>
<protein>
    <recommendedName>
        <fullName evidence="10">RING-type domain-containing protein</fullName>
    </recommendedName>
</protein>
<dbReference type="PROSITE" id="PS50119">
    <property type="entry name" value="ZF_BBOX"/>
    <property type="match status" value="1"/>
</dbReference>
<keyword evidence="9" id="KW-1185">Reference proteome</keyword>
<dbReference type="PANTHER" id="PTHR25462">
    <property type="entry name" value="BONUS, ISOFORM C-RELATED"/>
    <property type="match status" value="1"/>
</dbReference>
<dbReference type="PROSITE" id="PS50089">
    <property type="entry name" value="ZF_RING_2"/>
    <property type="match status" value="1"/>
</dbReference>
<dbReference type="SMART" id="SM00184">
    <property type="entry name" value="RING"/>
    <property type="match status" value="1"/>
</dbReference>
<dbReference type="InterPro" id="IPR000315">
    <property type="entry name" value="Znf_B-box"/>
</dbReference>
<dbReference type="SUPFAM" id="SSF101898">
    <property type="entry name" value="NHL repeat"/>
    <property type="match status" value="1"/>
</dbReference>
<evidence type="ECO:0000256" key="5">
    <source>
        <dbReference type="SAM" id="Coils"/>
    </source>
</evidence>
<dbReference type="Pfam" id="PF00097">
    <property type="entry name" value="zf-C3HC4"/>
    <property type="match status" value="1"/>
</dbReference>
<proteinExistence type="predicted"/>
<evidence type="ECO:0000259" key="7">
    <source>
        <dbReference type="PROSITE" id="PS50119"/>
    </source>
</evidence>
<comment type="caution">
    <text evidence="8">The sequence shown here is derived from an EMBL/GenBank/DDBJ whole genome shotgun (WGS) entry which is preliminary data.</text>
</comment>
<keyword evidence="3" id="KW-0862">Zinc</keyword>
<sequence length="735" mass="84288">MSTPTMASLTSLKDLPDDFFQCPVCLDQLKEPKQLQCLHRYCKDCLKAVIGASQDGSVKCPMCKQDNVVPENGVDDFKTDFHMKSMLEFRILQKCFGNKDLKKCISCSKNTVVSAYCFKCREFLCDECYEVHVKSKMLTDHQPHTLKLDDIETKNLTLDKLAALTEDPMCHVHVNENAKLCCSTCGNLPICVICTYSQHKGHDLHGVTELAKSERELLEPKLAELNIHKVKLYELPKKVKDTTIKLKESVVNVTENLINQHKKQADKIKEKLAKLNNVINLGISNIDNLRREEDIQTRSKFEMELFQLRVKYDNISRATKKKYDDKFNELEENRNDMEQLSRKLESLDFNLKNLTETKEQLARRKTDELTEISENCDQLIKQYENFTATTSSVLASKDDWTDVHCIPDIRTACKTLIENTKIEYPALESCHYLSISDVTEDIYGDVAIPVHEESVVDVVGLKDKCLQINDIASTTDGNIVITGIAREGYSHITVINMKGKVIRHDQFQKDRSRYFALRYCCSLSNLKVVTACLRDEVSIYDVHGGVLSKRNISDVISEWPRNRCVRCVAFDPDNSHIIVGTNSKDVYVFDYRLNYSHTMTLPDVIKSSDDIIVHRGSLLVCEYFGYRPKAYAITMDRPEGKLIYEFTTPDHHNWRPRSVCIDKNDFIYILWRAYIRSQERRFLVQYSQDGRKVLIGRAVVGDAACVTILEADNTDKILVATSKSKKLYTYVLAAR</sequence>
<dbReference type="GO" id="GO:0008270">
    <property type="term" value="F:zinc ion binding"/>
    <property type="evidence" value="ECO:0007669"/>
    <property type="project" value="UniProtKB-KW"/>
</dbReference>
<dbReference type="PANTHER" id="PTHR25462:SF296">
    <property type="entry name" value="MEIOTIC P26, ISOFORM F"/>
    <property type="match status" value="1"/>
</dbReference>
<evidence type="ECO:0000256" key="3">
    <source>
        <dbReference type="ARBA" id="ARBA00022833"/>
    </source>
</evidence>
<dbReference type="InterPro" id="IPR018957">
    <property type="entry name" value="Znf_C3HC4_RING-type"/>
</dbReference>
<dbReference type="InterPro" id="IPR017907">
    <property type="entry name" value="Znf_RING_CS"/>
</dbReference>
<dbReference type="EMBL" id="MRZV01000599">
    <property type="protein sequence ID" value="PIK47143.1"/>
    <property type="molecule type" value="Genomic_DNA"/>
</dbReference>